<dbReference type="Proteomes" id="UP001234297">
    <property type="component" value="Chromosome 2"/>
</dbReference>
<name>A0ACC2MJU7_PERAE</name>
<keyword evidence="2" id="KW-1185">Reference proteome</keyword>
<evidence type="ECO:0000313" key="2">
    <source>
        <dbReference type="Proteomes" id="UP001234297"/>
    </source>
</evidence>
<comment type="caution">
    <text evidence="1">The sequence shown here is derived from an EMBL/GenBank/DDBJ whole genome shotgun (WGS) entry which is preliminary data.</text>
</comment>
<protein>
    <submittedName>
        <fullName evidence="1">Uncharacterized protein</fullName>
    </submittedName>
</protein>
<proteinExistence type="predicted"/>
<sequence>MVCNDKELADVPIEGDCLAIYTSPRHSHGTSCSRGKRSLMLSTPSNIGILSTVTENQIGLEIAYLNFHTHYMLHMMFVSPTMVHDIYLEELQKAMVYANTFHHHAHASTASALVDEPNCPSTSAPVLHTSQEASSSHTNYSYISGES</sequence>
<organism evidence="1 2">
    <name type="scientific">Persea americana</name>
    <name type="common">Avocado</name>
    <dbReference type="NCBI Taxonomy" id="3435"/>
    <lineage>
        <taxon>Eukaryota</taxon>
        <taxon>Viridiplantae</taxon>
        <taxon>Streptophyta</taxon>
        <taxon>Embryophyta</taxon>
        <taxon>Tracheophyta</taxon>
        <taxon>Spermatophyta</taxon>
        <taxon>Magnoliopsida</taxon>
        <taxon>Magnoliidae</taxon>
        <taxon>Laurales</taxon>
        <taxon>Lauraceae</taxon>
        <taxon>Persea</taxon>
    </lineage>
</organism>
<evidence type="ECO:0000313" key="1">
    <source>
        <dbReference type="EMBL" id="KAJ8645681.1"/>
    </source>
</evidence>
<dbReference type="EMBL" id="CM056810">
    <property type="protein sequence ID" value="KAJ8645681.1"/>
    <property type="molecule type" value="Genomic_DNA"/>
</dbReference>
<accession>A0ACC2MJU7</accession>
<gene>
    <name evidence="1" type="ORF">MRB53_007429</name>
</gene>
<reference evidence="1 2" key="1">
    <citation type="journal article" date="2022" name="Hortic Res">
        <title>A haplotype resolved chromosomal level avocado genome allows analysis of novel avocado genes.</title>
        <authorList>
            <person name="Nath O."/>
            <person name="Fletcher S.J."/>
            <person name="Hayward A."/>
            <person name="Shaw L.M."/>
            <person name="Masouleh A.K."/>
            <person name="Furtado A."/>
            <person name="Henry R.J."/>
            <person name="Mitter N."/>
        </authorList>
    </citation>
    <scope>NUCLEOTIDE SEQUENCE [LARGE SCALE GENOMIC DNA]</scope>
    <source>
        <strain evidence="2">cv. Hass</strain>
    </source>
</reference>